<comment type="function">
    <text evidence="8">Extracellular zinc metalloprotease.</text>
</comment>
<keyword evidence="12" id="KW-1185">Reference proteome</keyword>
<feature type="active site" evidence="7">
    <location>
        <position position="166"/>
    </location>
</feature>
<keyword evidence="3" id="KW-0479">Metal-binding</keyword>
<dbReference type="Gene3D" id="1.10.390.10">
    <property type="entry name" value="Neutral Protease Domain 2"/>
    <property type="match status" value="1"/>
</dbReference>
<comment type="subcellular location">
    <subcellularLocation>
        <location evidence="8">Secreted</location>
    </subcellularLocation>
</comment>
<evidence type="ECO:0000313" key="12">
    <source>
        <dbReference type="Proteomes" id="UP000629619"/>
    </source>
</evidence>
<proteinExistence type="inferred from homology"/>
<sequence>MTPTRTLSCITPPFILTRLLDSDNVEIRQAALATLLTTAQLRGERSVRGLIAGALATPADGRRSIFDCAHSTYLPSARLTRSENDEPVQDASVNRAYDGFGTTRAFFQEVFGRNSIDDRGLPLQGYVHRGNRYNNAFWDGRQMVFGDGDGQVFLDFTGSLDVIAHELTHGVTEHTAALEYHNQSGALNESMSDAFGSMTKQWLLRQTADQADWLIGAEVFTPHIDADALRSMKAPGTAFDNKLFGRDPQPDHMDRYVQAPDTEDGDNGGVHLNSGIPNKAFYLVATGIGGNSWEAPGHIWYESLKASTQTTDFQAFADTTYDKAGTLYGADSREQRVVKEAWAGVGIQITTAPTLGRG</sequence>
<dbReference type="PANTHER" id="PTHR43579">
    <property type="match status" value="1"/>
</dbReference>
<dbReference type="GO" id="GO:0046872">
    <property type="term" value="F:metal ion binding"/>
    <property type="evidence" value="ECO:0007669"/>
    <property type="project" value="UniProtKB-UniRule"/>
</dbReference>
<dbReference type="Pfam" id="PF01447">
    <property type="entry name" value="Peptidase_M4"/>
    <property type="match status" value="1"/>
</dbReference>
<reference evidence="11" key="1">
    <citation type="submission" date="2021-01" db="EMBL/GenBank/DDBJ databases">
        <title>Whole genome shotgun sequence of Actinoplanes siamensis NBRC 109076.</title>
        <authorList>
            <person name="Komaki H."/>
            <person name="Tamura T."/>
        </authorList>
    </citation>
    <scope>NUCLEOTIDE SEQUENCE</scope>
    <source>
        <strain evidence="11">NBRC 109076</strain>
    </source>
</reference>
<dbReference type="SUPFAM" id="SSF55486">
    <property type="entry name" value="Metalloproteases ('zincins'), catalytic domain"/>
    <property type="match status" value="1"/>
</dbReference>
<dbReference type="InterPro" id="IPR027268">
    <property type="entry name" value="Peptidase_M4/M1_CTD_sf"/>
</dbReference>
<accession>A0A919N5N6</accession>
<evidence type="ECO:0000256" key="3">
    <source>
        <dbReference type="ARBA" id="ARBA00022723"/>
    </source>
</evidence>
<keyword evidence="5 8" id="KW-0862">Zinc</keyword>
<keyword evidence="6 8" id="KW-0482">Metalloprotease</keyword>
<dbReference type="PANTHER" id="PTHR43579:SF1">
    <property type="entry name" value="NEUTRAL METALLOPROTEINASE"/>
    <property type="match status" value="1"/>
</dbReference>
<evidence type="ECO:0000256" key="6">
    <source>
        <dbReference type="ARBA" id="ARBA00023049"/>
    </source>
</evidence>
<feature type="domain" description="Peptidase M4" evidence="9">
    <location>
        <begin position="89"/>
        <end position="173"/>
    </location>
</feature>
<evidence type="ECO:0000256" key="5">
    <source>
        <dbReference type="ARBA" id="ARBA00022833"/>
    </source>
</evidence>
<keyword evidence="8" id="KW-0964">Secreted</keyword>
<dbReference type="InterPro" id="IPR023612">
    <property type="entry name" value="Peptidase_M4"/>
</dbReference>
<comment type="cofactor">
    <cofactor evidence="8">
        <name>Zn(2+)</name>
        <dbReference type="ChEBI" id="CHEBI:29105"/>
    </cofactor>
</comment>
<evidence type="ECO:0000259" key="9">
    <source>
        <dbReference type="Pfam" id="PF01447"/>
    </source>
</evidence>
<organism evidence="11 12">
    <name type="scientific">Actinoplanes siamensis</name>
    <dbReference type="NCBI Taxonomy" id="1223317"/>
    <lineage>
        <taxon>Bacteria</taxon>
        <taxon>Bacillati</taxon>
        <taxon>Actinomycetota</taxon>
        <taxon>Actinomycetes</taxon>
        <taxon>Micromonosporales</taxon>
        <taxon>Micromonosporaceae</taxon>
        <taxon>Actinoplanes</taxon>
    </lineage>
</organism>
<evidence type="ECO:0000256" key="7">
    <source>
        <dbReference type="PIRSR" id="PIRSR623612-1"/>
    </source>
</evidence>
<dbReference type="Proteomes" id="UP000629619">
    <property type="component" value="Unassembled WGS sequence"/>
</dbReference>
<evidence type="ECO:0000256" key="2">
    <source>
        <dbReference type="ARBA" id="ARBA00022670"/>
    </source>
</evidence>
<evidence type="ECO:0000256" key="4">
    <source>
        <dbReference type="ARBA" id="ARBA00022801"/>
    </source>
</evidence>
<name>A0A919N5N6_9ACTN</name>
<keyword evidence="4 8" id="KW-0378">Hydrolase</keyword>
<dbReference type="Gene3D" id="3.10.170.10">
    <property type="match status" value="1"/>
</dbReference>
<comment type="similarity">
    <text evidence="1 8">Belongs to the peptidase M4 family.</text>
</comment>
<dbReference type="PRINTS" id="PR00730">
    <property type="entry name" value="THERMOLYSIN"/>
</dbReference>
<dbReference type="GO" id="GO:0004222">
    <property type="term" value="F:metalloendopeptidase activity"/>
    <property type="evidence" value="ECO:0007669"/>
    <property type="project" value="UniProtKB-UniRule"/>
</dbReference>
<comment type="caution">
    <text evidence="11">The sequence shown here is derived from an EMBL/GenBank/DDBJ whole genome shotgun (WGS) entry which is preliminary data.</text>
</comment>
<feature type="domain" description="Peptidase M4 C-terminal" evidence="10">
    <location>
        <begin position="176"/>
        <end position="347"/>
    </location>
</feature>
<evidence type="ECO:0000313" key="11">
    <source>
        <dbReference type="EMBL" id="GIF04784.1"/>
    </source>
</evidence>
<evidence type="ECO:0000256" key="1">
    <source>
        <dbReference type="ARBA" id="ARBA00009388"/>
    </source>
</evidence>
<dbReference type="InterPro" id="IPR013856">
    <property type="entry name" value="Peptidase_M4_domain"/>
</dbReference>
<dbReference type="EMBL" id="BOMW01000021">
    <property type="protein sequence ID" value="GIF04784.1"/>
    <property type="molecule type" value="Genomic_DNA"/>
</dbReference>
<feature type="active site" description="Proton donor" evidence="7">
    <location>
        <position position="271"/>
    </location>
</feature>
<dbReference type="EC" id="3.4.24.-" evidence="8"/>
<dbReference type="CDD" id="cd09597">
    <property type="entry name" value="M4_TLP"/>
    <property type="match status" value="1"/>
</dbReference>
<protein>
    <recommendedName>
        <fullName evidence="8">Neutral metalloproteinase</fullName>
        <ecNumber evidence="8">3.4.24.-</ecNumber>
    </recommendedName>
</protein>
<evidence type="ECO:0000256" key="8">
    <source>
        <dbReference type="RuleBase" id="RU366073"/>
    </source>
</evidence>
<dbReference type="GO" id="GO:0006508">
    <property type="term" value="P:proteolysis"/>
    <property type="evidence" value="ECO:0007669"/>
    <property type="project" value="UniProtKB-KW"/>
</dbReference>
<dbReference type="InterPro" id="IPR001570">
    <property type="entry name" value="Peptidase_M4_C_domain"/>
</dbReference>
<gene>
    <name evidence="11" type="ORF">Asi03nite_23220</name>
</gene>
<dbReference type="Pfam" id="PF02868">
    <property type="entry name" value="Peptidase_M4_C"/>
    <property type="match status" value="1"/>
</dbReference>
<keyword evidence="2 8" id="KW-0645">Protease</keyword>
<dbReference type="RefSeq" id="WP_203678810.1">
    <property type="nucleotide sequence ID" value="NZ_BOMW01000021.1"/>
</dbReference>
<evidence type="ECO:0000259" key="10">
    <source>
        <dbReference type="Pfam" id="PF02868"/>
    </source>
</evidence>
<dbReference type="GO" id="GO:0005576">
    <property type="term" value="C:extracellular region"/>
    <property type="evidence" value="ECO:0007669"/>
    <property type="project" value="UniProtKB-SubCell"/>
</dbReference>
<dbReference type="AlphaFoldDB" id="A0A919N5N6"/>
<dbReference type="InterPro" id="IPR052759">
    <property type="entry name" value="Metalloprotease_M4"/>
</dbReference>